<dbReference type="Pfam" id="PF12756">
    <property type="entry name" value="zf-C2H2_2"/>
    <property type="match status" value="1"/>
</dbReference>
<gene>
    <name evidence="6" type="ORF">FPSE_02875</name>
</gene>
<evidence type="ECO:0000259" key="5">
    <source>
        <dbReference type="PROSITE" id="PS50157"/>
    </source>
</evidence>
<comment type="caution">
    <text evidence="6">The sequence shown here is derived from an EMBL/GenBank/DDBJ whole genome shotgun (WGS) entry which is preliminary data.</text>
</comment>
<dbReference type="AlphaFoldDB" id="K3W243"/>
<dbReference type="EMBL" id="AFNW01000064">
    <property type="protein sequence ID" value="EKJ77000.1"/>
    <property type="molecule type" value="Genomic_DNA"/>
</dbReference>
<sequence>MSDFFDWDRDDEEDAKQDFKAAMVKQFNDIYGTDPDNLENWQKLCHVLNIEPAPTRLEACRERVRRTHVNLVDLVETANTGLPVKVFESLEQLQDYTVENERFFPKYSAYHGGLLRFLLRQIFHWLGTQEETNFECETCDRYFNDKHAVEQHMSALNHWADSPSEESDYSSYICEFDFCDEELDTADDLRNHEINDHLYCDPCDRSFKDLNSIKMHLRSRVHQGETQHCPFCGQSYVTAAGVFQHLENKGCSKAPLNRAMVYEAVRSRDPNGTLTKKLLDWSKSVRLEATERSLNAVTGAFDCSLCGASFNRLQSLTQHLQSPKHEQKLYHCPKKGCDRRFTTLSAVTSHLESEQCGFMRFEDVQEVLNNYIPVELILWIFFEPNKIDYCPGEGLISSDSIMACTANGSATMRYSHCYSTWDSDLKVLSVHGKKRRVILKVTC</sequence>
<proteinExistence type="predicted"/>
<dbReference type="RefSeq" id="XP_009254269.1">
    <property type="nucleotide sequence ID" value="XM_009255994.1"/>
</dbReference>
<keyword evidence="7" id="KW-1185">Reference proteome</keyword>
<evidence type="ECO:0000256" key="3">
    <source>
        <dbReference type="ARBA" id="ARBA00022833"/>
    </source>
</evidence>
<dbReference type="PROSITE" id="PS00028">
    <property type="entry name" value="ZINC_FINGER_C2H2_1"/>
    <property type="match status" value="3"/>
</dbReference>
<dbReference type="GO" id="GO:0003676">
    <property type="term" value="F:nucleic acid binding"/>
    <property type="evidence" value="ECO:0007669"/>
    <property type="project" value="InterPro"/>
</dbReference>
<name>K3W243_FUSPC</name>
<keyword evidence="1" id="KW-0479">Metal-binding</keyword>
<feature type="domain" description="C2H2-type" evidence="5">
    <location>
        <begin position="198"/>
        <end position="227"/>
    </location>
</feature>
<feature type="domain" description="C2H2-type" evidence="5">
    <location>
        <begin position="134"/>
        <end position="163"/>
    </location>
</feature>
<evidence type="ECO:0000256" key="1">
    <source>
        <dbReference type="ARBA" id="ARBA00022723"/>
    </source>
</evidence>
<accession>K3W243</accession>
<dbReference type="SMART" id="SM00355">
    <property type="entry name" value="ZnF_C2H2"/>
    <property type="match status" value="6"/>
</dbReference>
<dbReference type="InterPro" id="IPR003604">
    <property type="entry name" value="Matrin/U1-like-C_Znf_C2H2"/>
</dbReference>
<dbReference type="PANTHER" id="PTHR38846:SF1">
    <property type="entry name" value="C3H1-TYPE DOMAIN-CONTAINING PROTEIN"/>
    <property type="match status" value="1"/>
</dbReference>
<evidence type="ECO:0000256" key="4">
    <source>
        <dbReference type="PROSITE-ProRule" id="PRU00042"/>
    </source>
</evidence>
<evidence type="ECO:0000256" key="2">
    <source>
        <dbReference type="ARBA" id="ARBA00022771"/>
    </source>
</evidence>
<organism evidence="6 7">
    <name type="scientific">Fusarium pseudograminearum (strain CS3096)</name>
    <name type="common">Wheat and barley crown-rot fungus</name>
    <dbReference type="NCBI Taxonomy" id="1028729"/>
    <lineage>
        <taxon>Eukaryota</taxon>
        <taxon>Fungi</taxon>
        <taxon>Dikarya</taxon>
        <taxon>Ascomycota</taxon>
        <taxon>Pezizomycotina</taxon>
        <taxon>Sordariomycetes</taxon>
        <taxon>Hypocreomycetidae</taxon>
        <taxon>Hypocreales</taxon>
        <taxon>Nectriaceae</taxon>
        <taxon>Fusarium</taxon>
    </lineage>
</organism>
<evidence type="ECO:0000313" key="6">
    <source>
        <dbReference type="EMBL" id="EKJ77000.1"/>
    </source>
</evidence>
<dbReference type="InterPro" id="IPR036236">
    <property type="entry name" value="Znf_C2H2_sf"/>
</dbReference>
<dbReference type="PANTHER" id="PTHR38846">
    <property type="entry name" value="C3H1-TYPE DOMAIN-CONTAINING PROTEIN"/>
    <property type="match status" value="1"/>
</dbReference>
<feature type="domain" description="C2H2-type" evidence="5">
    <location>
        <begin position="301"/>
        <end position="325"/>
    </location>
</feature>
<keyword evidence="3" id="KW-0862">Zinc</keyword>
<dbReference type="Proteomes" id="UP000007978">
    <property type="component" value="Chromosome 3"/>
</dbReference>
<dbReference type="SMART" id="SM00451">
    <property type="entry name" value="ZnF_U1"/>
    <property type="match status" value="3"/>
</dbReference>
<dbReference type="GeneID" id="20361494"/>
<dbReference type="Pfam" id="PF12171">
    <property type="entry name" value="zf-C2H2_jaz"/>
    <property type="match status" value="1"/>
</dbReference>
<dbReference type="GO" id="GO:0008270">
    <property type="term" value="F:zinc ion binding"/>
    <property type="evidence" value="ECO:0007669"/>
    <property type="project" value="UniProtKB-KW"/>
</dbReference>
<dbReference type="KEGG" id="fpu:FPSE_02875"/>
<reference evidence="6 7" key="1">
    <citation type="journal article" date="2012" name="PLoS Pathog.">
        <title>Comparative pathogenomics reveals horizontally acquired novel virulence genes in fungi infecting cereal hosts.</title>
        <authorList>
            <person name="Gardiner D.M."/>
            <person name="McDonald M.C."/>
            <person name="Covarelli L."/>
            <person name="Solomon P.S."/>
            <person name="Rusu A.G."/>
            <person name="Marshall M."/>
            <person name="Kazan K."/>
            <person name="Chakraborty S."/>
            <person name="McDonald B.A."/>
            <person name="Manners J.M."/>
        </authorList>
    </citation>
    <scope>NUCLEOTIDE SEQUENCE [LARGE SCALE GENOMIC DNA]</scope>
    <source>
        <strain evidence="6 7">CS3096</strain>
    </source>
</reference>
<dbReference type="PROSITE" id="PS50157">
    <property type="entry name" value="ZINC_FINGER_C2H2_2"/>
    <property type="match status" value="3"/>
</dbReference>
<dbReference type="OrthoDB" id="6077919at2759"/>
<dbReference type="InterPro" id="IPR013087">
    <property type="entry name" value="Znf_C2H2_type"/>
</dbReference>
<keyword evidence="2 4" id="KW-0863">Zinc-finger</keyword>
<dbReference type="eggNOG" id="ENOG502SFXF">
    <property type="taxonomic scope" value="Eukaryota"/>
</dbReference>
<protein>
    <recommendedName>
        <fullName evidence="5">C2H2-type domain-containing protein</fullName>
    </recommendedName>
</protein>
<evidence type="ECO:0000313" key="7">
    <source>
        <dbReference type="Proteomes" id="UP000007978"/>
    </source>
</evidence>
<dbReference type="Pfam" id="PF12874">
    <property type="entry name" value="zf-met"/>
    <property type="match status" value="1"/>
</dbReference>
<dbReference type="Gene3D" id="3.30.160.60">
    <property type="entry name" value="Classic Zinc Finger"/>
    <property type="match status" value="3"/>
</dbReference>
<dbReference type="InterPro" id="IPR041661">
    <property type="entry name" value="ZN622/Rei1/Reh1_Znf-C2H2"/>
</dbReference>
<dbReference type="InterPro" id="IPR022755">
    <property type="entry name" value="Znf_C2H2_jaz"/>
</dbReference>
<dbReference type="HOGENOM" id="CLU_618262_0_0_1"/>
<dbReference type="SUPFAM" id="SSF57667">
    <property type="entry name" value="beta-beta-alpha zinc fingers"/>
    <property type="match status" value="3"/>
</dbReference>